<organism evidence="3 4">
    <name type="scientific">Mycena citricolor</name>
    <dbReference type="NCBI Taxonomy" id="2018698"/>
    <lineage>
        <taxon>Eukaryota</taxon>
        <taxon>Fungi</taxon>
        <taxon>Dikarya</taxon>
        <taxon>Basidiomycota</taxon>
        <taxon>Agaricomycotina</taxon>
        <taxon>Agaricomycetes</taxon>
        <taxon>Agaricomycetidae</taxon>
        <taxon>Agaricales</taxon>
        <taxon>Marasmiineae</taxon>
        <taxon>Mycenaceae</taxon>
        <taxon>Mycena</taxon>
    </lineage>
</organism>
<feature type="domain" description="Peptide N-acetyl-beta-D-glucosaminyl asparaginase amidase A N-terminal" evidence="2">
    <location>
        <begin position="36"/>
        <end position="241"/>
    </location>
</feature>
<dbReference type="Proteomes" id="UP001295794">
    <property type="component" value="Unassembled WGS sequence"/>
</dbReference>
<dbReference type="EMBL" id="CAVNYO010000110">
    <property type="protein sequence ID" value="CAK5266617.1"/>
    <property type="molecule type" value="Genomic_DNA"/>
</dbReference>
<dbReference type="AlphaFoldDB" id="A0AAD2H0D4"/>
<proteinExistence type="predicted"/>
<dbReference type="PANTHER" id="PTHR31104">
    <property type="entry name" value="PEPTIDE-N4-(N-ACETYL-BETA-GLUCOSAMINYL)ASPARAGINE AMIDASE A PROTEIN"/>
    <property type="match status" value="1"/>
</dbReference>
<protein>
    <recommendedName>
        <fullName evidence="2">Peptide N-acetyl-beta-D-glucosaminyl asparaginase amidase A N-terminal domain-containing protein</fullName>
    </recommendedName>
</protein>
<evidence type="ECO:0000256" key="1">
    <source>
        <dbReference type="SAM" id="SignalP"/>
    </source>
</evidence>
<dbReference type="InterPro" id="IPR021102">
    <property type="entry name" value="PNGase_A"/>
</dbReference>
<keyword evidence="4" id="KW-1185">Reference proteome</keyword>
<evidence type="ECO:0000313" key="4">
    <source>
        <dbReference type="Proteomes" id="UP001295794"/>
    </source>
</evidence>
<sequence length="631" mass="66804">MLRFPSSLSVLLTAISVLPRAAAVLVDFQVAVPPIVPTHAKQCTVEIFTHDFAQFGVAALADYTPPTDCGEPGTWAAISLNFTVTSNGVSPSLTALYRGLLPKGTQFDRLGVFTFQNVEIWRTSTPEPTAAGIIWTYVKDVTKYTPLFAKPGLFIGQLDNIIETGLNGIYSSTMTATFYASSPAAPPAKQADLIIPLSTLLNTTGDAASVPPAFSIEVTLPQNTIEVYAELYPSGNGNEGYFSCDKIKLNLISTCRVLGALRTIVEPDCDDAEARNKYTNVANRFLSEVPGALGQGPFREVRLLIDGRVAGVAFPYPVVFTGGVSPTCWRPITSYGAVDLPSYFLDVTPFVPLLVDGKPHNFTIDVVSAEANHAILANWFVSGNLQVVTDASSAPTTGRMISYSASPFAATTSKATTRNGDVDISAAATRHLEIVSEIVSGSGVTTQVEWAQNLSFVNDQAYLNNFLVQNVFQVSSGIARSLHNGVPAVLDNFTFPFTLNFTSLNAAGTSFFAGFDHSYNRHLTPSPFLLSTTISERQMAGGAFTIASTGNFGSNGTSENTISYVDAAGNTFARQVNAASNVITLDHQSGTLSASSVAPAPLAQPGVVGGSDESFAAARLPAALQARISGQ</sequence>
<dbReference type="Pfam" id="PF12222">
    <property type="entry name" value="PNGaseA"/>
    <property type="match status" value="2"/>
</dbReference>
<keyword evidence="1" id="KW-0732">Signal</keyword>
<feature type="chain" id="PRO_5042046784" description="Peptide N-acetyl-beta-D-glucosaminyl asparaginase amidase A N-terminal domain-containing protein" evidence="1">
    <location>
        <begin position="24"/>
        <end position="631"/>
    </location>
</feature>
<reference evidence="3" key="1">
    <citation type="submission" date="2023-11" db="EMBL/GenBank/DDBJ databases">
        <authorList>
            <person name="De Vega J J."/>
            <person name="De Vega J J."/>
        </authorList>
    </citation>
    <scope>NUCLEOTIDE SEQUENCE</scope>
</reference>
<evidence type="ECO:0000259" key="2">
    <source>
        <dbReference type="Pfam" id="PF12222"/>
    </source>
</evidence>
<accession>A0AAD2H0D4</accession>
<feature type="signal peptide" evidence="1">
    <location>
        <begin position="1"/>
        <end position="23"/>
    </location>
</feature>
<dbReference type="InterPro" id="IPR056948">
    <property type="entry name" value="PNGaseA_N"/>
</dbReference>
<feature type="domain" description="Peptide N-acetyl-beta-D-glucosaminyl asparaginase amidase A N-terminal" evidence="2">
    <location>
        <begin position="278"/>
        <end position="404"/>
    </location>
</feature>
<comment type="caution">
    <text evidence="3">The sequence shown here is derived from an EMBL/GenBank/DDBJ whole genome shotgun (WGS) entry which is preliminary data.</text>
</comment>
<evidence type="ECO:0000313" key="3">
    <source>
        <dbReference type="EMBL" id="CAK5266617.1"/>
    </source>
</evidence>
<name>A0AAD2H0D4_9AGAR</name>
<gene>
    <name evidence="3" type="ORF">MYCIT1_LOCUS8502</name>
</gene>
<dbReference type="Pfam" id="PF25156">
    <property type="entry name" value="PNGase_A_C"/>
    <property type="match status" value="1"/>
</dbReference>